<dbReference type="GO" id="GO:0050660">
    <property type="term" value="F:flavin adenine dinucleotide binding"/>
    <property type="evidence" value="ECO:0007669"/>
    <property type="project" value="InterPro"/>
</dbReference>
<dbReference type="AlphaFoldDB" id="A0A1Y2MXZ6"/>
<name>A0A1Y2MXZ6_PSEAH</name>
<sequence length="382" mass="38841">MRSQASRLFDPSAEQRSLAEAARPVFDAAGRAGSAAAPGGPDPAGDPGPPGPGWRVLGESGLFGALLPQDRGGLGLAPSELAAITEQAGRVPVPGPLVETLWVAVPALAAHDHPLLARVVDGHAVATAADPAGRAPDLDVAHAVVVPGPHGDVLLGPDLGAAADPVSTADRLERSFRLPTTAVPSGPVPGSAPGGAAAPARGPADRPAGHPLPLLLDVGAVTLGRLGGAAYLVGIAARLLEIAVEHARTRVQFGVPIGSFQAVRHRLADTHVEIEIARSAVGGAAVDVDRGDPVAGGTVTCAAVLARRAFDAAQRHCLQALGGIGFTWEHELHVLVKRGHTFAHRFGSRRELERLLGAGLLDGELFQDTAASLRPGPPPPHI</sequence>
<comment type="caution">
    <text evidence="8">The sequence shown here is derived from an EMBL/GenBank/DDBJ whole genome shotgun (WGS) entry which is preliminary data.</text>
</comment>
<evidence type="ECO:0000256" key="6">
    <source>
        <dbReference type="SAM" id="MobiDB-lite"/>
    </source>
</evidence>
<feature type="compositionally biased region" description="Pro residues" evidence="6">
    <location>
        <begin position="40"/>
        <end position="52"/>
    </location>
</feature>
<dbReference type="PANTHER" id="PTHR43884">
    <property type="entry name" value="ACYL-COA DEHYDROGENASE"/>
    <property type="match status" value="1"/>
</dbReference>
<keyword evidence="4" id="KW-0274">FAD</keyword>
<keyword evidence="5 8" id="KW-0560">Oxidoreductase</keyword>
<dbReference type="EMBL" id="MIGB01000014">
    <property type="protein sequence ID" value="OSY40065.1"/>
    <property type="molecule type" value="Genomic_DNA"/>
</dbReference>
<evidence type="ECO:0000313" key="8">
    <source>
        <dbReference type="EMBL" id="OSY40065.1"/>
    </source>
</evidence>
<evidence type="ECO:0000256" key="4">
    <source>
        <dbReference type="ARBA" id="ARBA00022827"/>
    </source>
</evidence>
<dbReference type="InterPro" id="IPR009075">
    <property type="entry name" value="AcylCo_DH/oxidase_C"/>
</dbReference>
<dbReference type="SUPFAM" id="SSF47203">
    <property type="entry name" value="Acyl-CoA dehydrogenase C-terminal domain-like"/>
    <property type="match status" value="1"/>
</dbReference>
<dbReference type="OrthoDB" id="8677713at2"/>
<dbReference type="EC" id="1.3.8.1" evidence="8"/>
<dbReference type="Gene3D" id="1.10.540.10">
    <property type="entry name" value="Acyl-CoA dehydrogenase/oxidase, N-terminal domain"/>
    <property type="match status" value="1"/>
</dbReference>
<organism evidence="8 9">
    <name type="scientific">Pseudonocardia autotrophica</name>
    <name type="common">Amycolata autotrophica</name>
    <name type="synonym">Nocardia autotrophica</name>
    <dbReference type="NCBI Taxonomy" id="2074"/>
    <lineage>
        <taxon>Bacteria</taxon>
        <taxon>Bacillati</taxon>
        <taxon>Actinomycetota</taxon>
        <taxon>Actinomycetes</taxon>
        <taxon>Pseudonocardiales</taxon>
        <taxon>Pseudonocardiaceae</taxon>
        <taxon>Pseudonocardia</taxon>
    </lineage>
</organism>
<keyword evidence="3" id="KW-0285">Flavoprotein</keyword>
<comment type="cofactor">
    <cofactor evidence="1">
        <name>FAD</name>
        <dbReference type="ChEBI" id="CHEBI:57692"/>
    </cofactor>
</comment>
<dbReference type="PANTHER" id="PTHR43884:SF20">
    <property type="entry name" value="ACYL-COA DEHYDROGENASE FADE28"/>
    <property type="match status" value="1"/>
</dbReference>
<feature type="compositionally biased region" description="Low complexity" evidence="6">
    <location>
        <begin position="27"/>
        <end position="39"/>
    </location>
</feature>
<dbReference type="Proteomes" id="UP000194360">
    <property type="component" value="Unassembled WGS sequence"/>
</dbReference>
<gene>
    <name evidence="8" type="ORF">BG845_02888</name>
</gene>
<dbReference type="InterPro" id="IPR009100">
    <property type="entry name" value="AcylCoA_DH/oxidase_NM_dom_sf"/>
</dbReference>
<protein>
    <submittedName>
        <fullName evidence="8">Acyl-CoA dehydrogenase, short-chain specific</fullName>
        <ecNumber evidence="8">1.3.8.1</ecNumber>
    </submittedName>
</protein>
<comment type="similarity">
    <text evidence="2">Belongs to the acyl-CoA dehydrogenase family.</text>
</comment>
<evidence type="ECO:0000256" key="1">
    <source>
        <dbReference type="ARBA" id="ARBA00001974"/>
    </source>
</evidence>
<evidence type="ECO:0000313" key="9">
    <source>
        <dbReference type="Proteomes" id="UP000194360"/>
    </source>
</evidence>
<keyword evidence="9" id="KW-1185">Reference proteome</keyword>
<reference evidence="8 9" key="1">
    <citation type="submission" date="2016-09" db="EMBL/GenBank/DDBJ databases">
        <title>Pseudonocardia autotrophica DSM535, a candidate organism with high potential of specific P450 cytochromes.</title>
        <authorList>
            <person name="Grumaz C."/>
            <person name="Vainshtein Y."/>
            <person name="Kirstahler P."/>
            <person name="Sohn K."/>
        </authorList>
    </citation>
    <scope>NUCLEOTIDE SEQUENCE [LARGE SCALE GENOMIC DNA]</scope>
    <source>
        <strain evidence="8 9">DSM 535</strain>
    </source>
</reference>
<proteinExistence type="inferred from homology"/>
<dbReference type="InterPro" id="IPR037069">
    <property type="entry name" value="AcylCoA_DH/ox_N_sf"/>
</dbReference>
<dbReference type="RefSeq" id="WP_085913133.1">
    <property type="nucleotide sequence ID" value="NZ_AP018920.1"/>
</dbReference>
<evidence type="ECO:0000256" key="5">
    <source>
        <dbReference type="ARBA" id="ARBA00023002"/>
    </source>
</evidence>
<evidence type="ECO:0000256" key="3">
    <source>
        <dbReference type="ARBA" id="ARBA00022630"/>
    </source>
</evidence>
<dbReference type="GO" id="GO:0016937">
    <property type="term" value="F:short-chain fatty acyl-CoA dehydrogenase activity"/>
    <property type="evidence" value="ECO:0007669"/>
    <property type="project" value="UniProtKB-EC"/>
</dbReference>
<dbReference type="Gene3D" id="1.20.140.10">
    <property type="entry name" value="Butyryl-CoA Dehydrogenase, subunit A, domain 3"/>
    <property type="match status" value="1"/>
</dbReference>
<feature type="region of interest" description="Disordered" evidence="6">
    <location>
        <begin position="1"/>
        <end position="53"/>
    </location>
</feature>
<evidence type="ECO:0000256" key="2">
    <source>
        <dbReference type="ARBA" id="ARBA00009347"/>
    </source>
</evidence>
<dbReference type="Pfam" id="PF00441">
    <property type="entry name" value="Acyl-CoA_dh_1"/>
    <property type="match status" value="1"/>
</dbReference>
<evidence type="ECO:0000259" key="7">
    <source>
        <dbReference type="Pfam" id="PF00441"/>
    </source>
</evidence>
<feature type="region of interest" description="Disordered" evidence="6">
    <location>
        <begin position="176"/>
        <end position="205"/>
    </location>
</feature>
<feature type="compositionally biased region" description="Low complexity" evidence="6">
    <location>
        <begin position="182"/>
        <end position="202"/>
    </location>
</feature>
<dbReference type="InterPro" id="IPR036250">
    <property type="entry name" value="AcylCo_DH-like_C"/>
</dbReference>
<dbReference type="SUPFAM" id="SSF56645">
    <property type="entry name" value="Acyl-CoA dehydrogenase NM domain-like"/>
    <property type="match status" value="1"/>
</dbReference>
<dbReference type="STRING" id="2074.BG845_02888"/>
<accession>A0A1Y2MXZ6</accession>
<feature type="domain" description="Acyl-CoA dehydrogenase/oxidase C-terminal" evidence="7">
    <location>
        <begin position="221"/>
        <end position="336"/>
    </location>
</feature>